<accession>A0AAD6MAT7</accession>
<comment type="caution">
    <text evidence="2">The sequence shown here is derived from an EMBL/GenBank/DDBJ whole genome shotgun (WGS) entry which is preliminary data.</text>
</comment>
<evidence type="ECO:0000313" key="2">
    <source>
        <dbReference type="EMBL" id="KAJ6982093.1"/>
    </source>
</evidence>
<feature type="compositionally biased region" description="Basic and acidic residues" evidence="1">
    <location>
        <begin position="47"/>
        <end position="56"/>
    </location>
</feature>
<name>A0AAD6MAT7_9ROSI</name>
<sequence>MRVAFGTQALTTAVKFSYRGRVEVVVEEVEPDNDEGEFMPNRGVAEVAEKEKEVKPNKIGGEVVPERDELVPVPNRGEGANDDDVAVPNSRNYPYSQSK</sequence>
<dbReference type="EMBL" id="JAQIZT010000010">
    <property type="protein sequence ID" value="KAJ6982093.1"/>
    <property type="molecule type" value="Genomic_DNA"/>
</dbReference>
<gene>
    <name evidence="2" type="ORF">NC653_025260</name>
</gene>
<feature type="compositionally biased region" description="Polar residues" evidence="1">
    <location>
        <begin position="89"/>
        <end position="99"/>
    </location>
</feature>
<organism evidence="2 3">
    <name type="scientific">Populus alba x Populus x berolinensis</name>
    <dbReference type="NCBI Taxonomy" id="444605"/>
    <lineage>
        <taxon>Eukaryota</taxon>
        <taxon>Viridiplantae</taxon>
        <taxon>Streptophyta</taxon>
        <taxon>Embryophyta</taxon>
        <taxon>Tracheophyta</taxon>
        <taxon>Spermatophyta</taxon>
        <taxon>Magnoliopsida</taxon>
        <taxon>eudicotyledons</taxon>
        <taxon>Gunneridae</taxon>
        <taxon>Pentapetalae</taxon>
        <taxon>rosids</taxon>
        <taxon>fabids</taxon>
        <taxon>Malpighiales</taxon>
        <taxon>Salicaceae</taxon>
        <taxon>Saliceae</taxon>
        <taxon>Populus</taxon>
    </lineage>
</organism>
<proteinExistence type="predicted"/>
<reference evidence="2" key="1">
    <citation type="journal article" date="2023" name="Mol. Ecol. Resour.">
        <title>Chromosome-level genome assembly of a triploid poplar Populus alba 'Berolinensis'.</title>
        <authorList>
            <person name="Chen S."/>
            <person name="Yu Y."/>
            <person name="Wang X."/>
            <person name="Wang S."/>
            <person name="Zhang T."/>
            <person name="Zhou Y."/>
            <person name="He R."/>
            <person name="Meng N."/>
            <person name="Wang Y."/>
            <person name="Liu W."/>
            <person name="Liu Z."/>
            <person name="Liu J."/>
            <person name="Guo Q."/>
            <person name="Huang H."/>
            <person name="Sederoff R.R."/>
            <person name="Wang G."/>
            <person name="Qu G."/>
            <person name="Chen S."/>
        </authorList>
    </citation>
    <scope>NUCLEOTIDE SEQUENCE</scope>
    <source>
        <strain evidence="2">SC-2020</strain>
    </source>
</reference>
<evidence type="ECO:0000313" key="3">
    <source>
        <dbReference type="Proteomes" id="UP001164929"/>
    </source>
</evidence>
<dbReference type="AlphaFoldDB" id="A0AAD6MAT7"/>
<protein>
    <submittedName>
        <fullName evidence="2">Uncharacterized protein</fullName>
    </submittedName>
</protein>
<evidence type="ECO:0000256" key="1">
    <source>
        <dbReference type="SAM" id="MobiDB-lite"/>
    </source>
</evidence>
<dbReference type="Proteomes" id="UP001164929">
    <property type="component" value="Chromosome 10"/>
</dbReference>
<keyword evidence="3" id="KW-1185">Reference proteome</keyword>
<feature type="region of interest" description="Disordered" evidence="1">
    <location>
        <begin position="47"/>
        <end position="99"/>
    </location>
</feature>